<sequence length="141" mass="16065">MSLSVYKNIIGNEFDEANCNINIKMRKLIYIIAILTIVSCSGKEEQPKGILPPEKMALILSDIYLAEHKAANIGLTLDSAKVVLKHYELKIFDDHNTTDSIYKESFKYYLDHPDKLEAVYDIVIDTVSLRDQVENAKKKSK</sequence>
<dbReference type="AlphaFoldDB" id="A0A1X7I8V4"/>
<dbReference type="Proteomes" id="UP000193804">
    <property type="component" value="Unassembled WGS sequence"/>
</dbReference>
<name>A0A1X7I8V4_9BACT</name>
<proteinExistence type="predicted"/>
<feature type="domain" description="DUF4296" evidence="1">
    <location>
        <begin position="47"/>
        <end position="128"/>
    </location>
</feature>
<dbReference type="EMBL" id="FXAW01000001">
    <property type="protein sequence ID" value="SMG10422.1"/>
    <property type="molecule type" value="Genomic_DNA"/>
</dbReference>
<dbReference type="OrthoDB" id="981921at2"/>
<dbReference type="STRING" id="1028.SAMN05661096_00321"/>
<protein>
    <recommendedName>
        <fullName evidence="1">DUF4296 domain-containing protein</fullName>
    </recommendedName>
</protein>
<keyword evidence="3" id="KW-1185">Reference proteome</keyword>
<dbReference type="Pfam" id="PF14129">
    <property type="entry name" value="DUF4296"/>
    <property type="match status" value="1"/>
</dbReference>
<evidence type="ECO:0000313" key="3">
    <source>
        <dbReference type="Proteomes" id="UP000193804"/>
    </source>
</evidence>
<organism evidence="2 3">
    <name type="scientific">Marivirga sericea</name>
    <dbReference type="NCBI Taxonomy" id="1028"/>
    <lineage>
        <taxon>Bacteria</taxon>
        <taxon>Pseudomonadati</taxon>
        <taxon>Bacteroidota</taxon>
        <taxon>Cytophagia</taxon>
        <taxon>Cytophagales</taxon>
        <taxon>Marivirgaceae</taxon>
        <taxon>Marivirga</taxon>
    </lineage>
</organism>
<reference evidence="3" key="1">
    <citation type="submission" date="2017-04" db="EMBL/GenBank/DDBJ databases">
        <authorList>
            <person name="Varghese N."/>
            <person name="Submissions S."/>
        </authorList>
    </citation>
    <scope>NUCLEOTIDE SEQUENCE [LARGE SCALE GENOMIC DNA]</scope>
    <source>
        <strain evidence="3">DSM 4125</strain>
    </source>
</reference>
<evidence type="ECO:0000259" key="1">
    <source>
        <dbReference type="Pfam" id="PF14129"/>
    </source>
</evidence>
<evidence type="ECO:0000313" key="2">
    <source>
        <dbReference type="EMBL" id="SMG10422.1"/>
    </source>
</evidence>
<accession>A0A1X7I8V4</accession>
<gene>
    <name evidence="2" type="ORF">SAMN05661096_00321</name>
</gene>
<dbReference type="InterPro" id="IPR025381">
    <property type="entry name" value="DUF4296"/>
</dbReference>
<dbReference type="RefSeq" id="WP_085515336.1">
    <property type="nucleotide sequence ID" value="NZ_FXAW01000001.1"/>
</dbReference>